<evidence type="ECO:0000256" key="2">
    <source>
        <dbReference type="ARBA" id="ARBA00023125"/>
    </source>
</evidence>
<evidence type="ECO:0000256" key="1">
    <source>
        <dbReference type="ARBA" id="ARBA00023015"/>
    </source>
</evidence>
<dbReference type="SUPFAM" id="SSF48008">
    <property type="entry name" value="GntR ligand-binding domain-like"/>
    <property type="match status" value="1"/>
</dbReference>
<keyword evidence="2" id="KW-0238">DNA-binding</keyword>
<evidence type="ECO:0000256" key="3">
    <source>
        <dbReference type="ARBA" id="ARBA00023163"/>
    </source>
</evidence>
<dbReference type="InterPro" id="IPR008920">
    <property type="entry name" value="TF_FadR/GntR_C"/>
</dbReference>
<sequence length="48" mass="5178">MTRSGEEHIAIVNAAASGDAELTAELTRRQLIHSRGIRAGWTEDEADA</sequence>
<keyword evidence="1" id="KW-0805">Transcription regulation</keyword>
<reference evidence="5" key="1">
    <citation type="submission" date="2016-10" db="EMBL/GenBank/DDBJ databases">
        <authorList>
            <person name="Varghese N."/>
            <person name="Submissions S."/>
        </authorList>
    </citation>
    <scope>NUCLEOTIDE SEQUENCE [LARGE SCALE GENOMIC DNA]</scope>
    <source>
        <strain evidence="5">CGMCC 4.6825</strain>
    </source>
</reference>
<proteinExistence type="predicted"/>
<dbReference type="GO" id="GO:0003677">
    <property type="term" value="F:DNA binding"/>
    <property type="evidence" value="ECO:0007669"/>
    <property type="project" value="UniProtKB-KW"/>
</dbReference>
<protein>
    <submittedName>
        <fullName evidence="4">Uncharacterized protein</fullName>
    </submittedName>
</protein>
<dbReference type="EMBL" id="FOGO01000005">
    <property type="protein sequence ID" value="SER89863.1"/>
    <property type="molecule type" value="Genomic_DNA"/>
</dbReference>
<gene>
    <name evidence="4" type="ORF">SAMN05421870_105191</name>
</gene>
<dbReference type="RefSeq" id="WP_162637627.1">
    <property type="nucleotide sequence ID" value="NZ_FOGO01000005.1"/>
</dbReference>
<keyword evidence="3" id="KW-0804">Transcription</keyword>
<evidence type="ECO:0000313" key="4">
    <source>
        <dbReference type="EMBL" id="SER89863.1"/>
    </source>
</evidence>
<evidence type="ECO:0000313" key="5">
    <source>
        <dbReference type="Proteomes" id="UP000182841"/>
    </source>
</evidence>
<dbReference type="AlphaFoldDB" id="A0A1H9SZR5"/>
<organism evidence="4 5">
    <name type="scientific">Streptomyces qinglanensis</name>
    <dbReference type="NCBI Taxonomy" id="943816"/>
    <lineage>
        <taxon>Bacteria</taxon>
        <taxon>Bacillati</taxon>
        <taxon>Actinomycetota</taxon>
        <taxon>Actinomycetes</taxon>
        <taxon>Kitasatosporales</taxon>
        <taxon>Streptomycetaceae</taxon>
        <taxon>Streptomyces</taxon>
    </lineage>
</organism>
<name>A0A1H9SZR5_9ACTN</name>
<accession>A0A1H9SZR5</accession>
<keyword evidence="5" id="KW-1185">Reference proteome</keyword>
<dbReference type="Proteomes" id="UP000182841">
    <property type="component" value="Unassembled WGS sequence"/>
</dbReference>